<evidence type="ECO:0000256" key="1">
    <source>
        <dbReference type="ARBA" id="ARBA00022574"/>
    </source>
</evidence>
<protein>
    <submittedName>
        <fullName evidence="4">Uncharacterized protein</fullName>
    </submittedName>
</protein>
<dbReference type="PROSITE" id="PS00678">
    <property type="entry name" value="WD_REPEATS_1"/>
    <property type="match status" value="1"/>
</dbReference>
<dbReference type="Gene3D" id="2.130.10.10">
    <property type="entry name" value="YVTN repeat-like/Quinoprotein amine dehydrogenase"/>
    <property type="match status" value="2"/>
</dbReference>
<dbReference type="STRING" id="2316362.A0A4Q2DQW3"/>
<dbReference type="Pfam" id="PF00400">
    <property type="entry name" value="WD40"/>
    <property type="match status" value="2"/>
</dbReference>
<dbReference type="InterPro" id="IPR015943">
    <property type="entry name" value="WD40/YVTN_repeat-like_dom_sf"/>
</dbReference>
<dbReference type="PROSITE" id="PS50294">
    <property type="entry name" value="WD_REPEATS_REGION"/>
    <property type="match status" value="1"/>
</dbReference>
<dbReference type="PANTHER" id="PTHR19918:SF5">
    <property type="entry name" value="MEIOSIS-SPECIFIC APC_C ACTIVATOR PROTEIN AMA1"/>
    <property type="match status" value="1"/>
</dbReference>
<dbReference type="PANTHER" id="PTHR19918">
    <property type="entry name" value="CELL DIVISION CYCLE 20 CDC20 FIZZY -RELATED"/>
    <property type="match status" value="1"/>
</dbReference>
<gene>
    <name evidence="4" type="ORF">EST38_g3408</name>
</gene>
<feature type="repeat" description="WD" evidence="3">
    <location>
        <begin position="217"/>
        <end position="258"/>
    </location>
</feature>
<evidence type="ECO:0000256" key="2">
    <source>
        <dbReference type="ARBA" id="ARBA00022737"/>
    </source>
</evidence>
<organism evidence="4 5">
    <name type="scientific">Candolleomyces aberdarensis</name>
    <dbReference type="NCBI Taxonomy" id="2316362"/>
    <lineage>
        <taxon>Eukaryota</taxon>
        <taxon>Fungi</taxon>
        <taxon>Dikarya</taxon>
        <taxon>Basidiomycota</taxon>
        <taxon>Agaricomycotina</taxon>
        <taxon>Agaricomycetes</taxon>
        <taxon>Agaricomycetidae</taxon>
        <taxon>Agaricales</taxon>
        <taxon>Agaricineae</taxon>
        <taxon>Psathyrellaceae</taxon>
        <taxon>Candolleomyces</taxon>
    </lineage>
</organism>
<sequence>MYKSFGLLTNQRLTYKDENTPPTPSCDRPGDKAFDLLRKSASTLFSGPSSTNHRSVSQNLAKSPHPTVILDSPGMTTSLYSMPLSWSVNNQIAVACGRDVYFQDLNTRQTTKFFKAGRGQEALEALSIAWGDKKHDTKLACINDSGSWELFDLSLKAPITTSDSWSHPEIPDAKSLCWNGDLLTFGMADGAMHFYDIRERERSFHVGGTPTTDTGTFAGHRKSVVSLAWDSSGNHLASGDIDGNVHIWDVRTRKALTGVKKNSKIRHQAPVKALSWCSWKSDLLATGSYYPEGIIQVWGTSKLSNGPIEPEKTFSLNAAVHSLIWSPHSKELLSIHGVQFEHAPTTHRQRRSLSLLPSSSSAFRLGDIVATAAALNNTNNTTAPLPDSSALTKKSKPTIVNGPLTHSIVVHDYPSGKKLFTLSRAHRHSITAACLSPNGRDVFTASPKEQTIKLWKAWGAPPNKVKEPPFESCIIR</sequence>
<name>A0A4Q2DQW3_9AGAR</name>
<dbReference type="GO" id="GO:0031145">
    <property type="term" value="P:anaphase-promoting complex-dependent catabolic process"/>
    <property type="evidence" value="ECO:0007669"/>
    <property type="project" value="TreeGrafter"/>
</dbReference>
<accession>A0A4Q2DQW3</accession>
<dbReference type="InterPro" id="IPR001680">
    <property type="entry name" value="WD40_rpt"/>
</dbReference>
<keyword evidence="5" id="KW-1185">Reference proteome</keyword>
<proteinExistence type="predicted"/>
<keyword evidence="1 3" id="KW-0853">WD repeat</keyword>
<dbReference type="GO" id="GO:1905786">
    <property type="term" value="P:positive regulation of anaphase-promoting complex-dependent catabolic process"/>
    <property type="evidence" value="ECO:0007669"/>
    <property type="project" value="TreeGrafter"/>
</dbReference>
<dbReference type="SUPFAM" id="SSF50978">
    <property type="entry name" value="WD40 repeat-like"/>
    <property type="match status" value="1"/>
</dbReference>
<dbReference type="PROSITE" id="PS50082">
    <property type="entry name" value="WD_REPEATS_2"/>
    <property type="match status" value="1"/>
</dbReference>
<evidence type="ECO:0000313" key="5">
    <source>
        <dbReference type="Proteomes" id="UP000290288"/>
    </source>
</evidence>
<dbReference type="InterPro" id="IPR036322">
    <property type="entry name" value="WD40_repeat_dom_sf"/>
</dbReference>
<keyword evidence="2" id="KW-0677">Repeat</keyword>
<comment type="caution">
    <text evidence="4">The sequence shown here is derived from an EMBL/GenBank/DDBJ whole genome shotgun (WGS) entry which is preliminary data.</text>
</comment>
<reference evidence="4 5" key="1">
    <citation type="submission" date="2019-01" db="EMBL/GenBank/DDBJ databases">
        <title>Draft genome sequence of Psathyrella aberdarensis IHI B618.</title>
        <authorList>
            <person name="Buettner E."/>
            <person name="Kellner H."/>
        </authorList>
    </citation>
    <scope>NUCLEOTIDE SEQUENCE [LARGE SCALE GENOMIC DNA]</scope>
    <source>
        <strain evidence="4 5">IHI B618</strain>
    </source>
</reference>
<dbReference type="SMART" id="SM00320">
    <property type="entry name" value="WD40"/>
    <property type="match status" value="3"/>
</dbReference>
<dbReference type="OrthoDB" id="10263272at2759"/>
<evidence type="ECO:0000256" key="3">
    <source>
        <dbReference type="PROSITE-ProRule" id="PRU00221"/>
    </source>
</evidence>
<dbReference type="AlphaFoldDB" id="A0A4Q2DQW3"/>
<dbReference type="GO" id="GO:0005680">
    <property type="term" value="C:anaphase-promoting complex"/>
    <property type="evidence" value="ECO:0007669"/>
    <property type="project" value="TreeGrafter"/>
</dbReference>
<dbReference type="InterPro" id="IPR019775">
    <property type="entry name" value="WD40_repeat_CS"/>
</dbReference>
<dbReference type="GO" id="GO:0010997">
    <property type="term" value="F:anaphase-promoting complex binding"/>
    <property type="evidence" value="ECO:0007669"/>
    <property type="project" value="InterPro"/>
</dbReference>
<dbReference type="InterPro" id="IPR033010">
    <property type="entry name" value="Cdc20/Fizzy"/>
</dbReference>
<dbReference type="EMBL" id="SDEE01000071">
    <property type="protein sequence ID" value="RXW22453.1"/>
    <property type="molecule type" value="Genomic_DNA"/>
</dbReference>
<evidence type="ECO:0000313" key="4">
    <source>
        <dbReference type="EMBL" id="RXW22453.1"/>
    </source>
</evidence>
<dbReference type="GO" id="GO:1990757">
    <property type="term" value="F:ubiquitin ligase activator activity"/>
    <property type="evidence" value="ECO:0007669"/>
    <property type="project" value="TreeGrafter"/>
</dbReference>
<dbReference type="Proteomes" id="UP000290288">
    <property type="component" value="Unassembled WGS sequence"/>
</dbReference>